<dbReference type="Pfam" id="PF06985">
    <property type="entry name" value="HET"/>
    <property type="match status" value="1"/>
</dbReference>
<name>A0AA39WWX0_9PEZI</name>
<evidence type="ECO:0000313" key="2">
    <source>
        <dbReference type="EMBL" id="KAK0622755.1"/>
    </source>
</evidence>
<dbReference type="InterPro" id="IPR010730">
    <property type="entry name" value="HET"/>
</dbReference>
<dbReference type="AlphaFoldDB" id="A0AA39WWX0"/>
<reference evidence="2" key="1">
    <citation type="submission" date="2023-06" db="EMBL/GenBank/DDBJ databases">
        <title>Genome-scale phylogeny and comparative genomics of the fungal order Sordariales.</title>
        <authorList>
            <consortium name="Lawrence Berkeley National Laboratory"/>
            <person name="Hensen N."/>
            <person name="Bonometti L."/>
            <person name="Westerberg I."/>
            <person name="Brannstrom I.O."/>
            <person name="Guillou S."/>
            <person name="Cros-Aarteil S."/>
            <person name="Calhoun S."/>
            <person name="Haridas S."/>
            <person name="Kuo A."/>
            <person name="Mondo S."/>
            <person name="Pangilinan J."/>
            <person name="Riley R."/>
            <person name="Labutti K."/>
            <person name="Andreopoulos B."/>
            <person name="Lipzen A."/>
            <person name="Chen C."/>
            <person name="Yanf M."/>
            <person name="Daum C."/>
            <person name="Ng V."/>
            <person name="Clum A."/>
            <person name="Steindorff A."/>
            <person name="Ohm R."/>
            <person name="Martin F."/>
            <person name="Silar P."/>
            <person name="Natvig D."/>
            <person name="Lalanne C."/>
            <person name="Gautier V."/>
            <person name="Ament-Velasquez S.L."/>
            <person name="Kruys A."/>
            <person name="Hutchinson M.I."/>
            <person name="Powell A.J."/>
            <person name="Barry K."/>
            <person name="Miller A.N."/>
            <person name="Grigoriev I.V."/>
            <person name="Debuchy R."/>
            <person name="Gladieux P."/>
            <person name="Thoren M.H."/>
            <person name="Johannesson H."/>
        </authorList>
    </citation>
    <scope>NUCLEOTIDE SEQUENCE</scope>
    <source>
        <strain evidence="2">CBS 606.72</strain>
    </source>
</reference>
<comment type="caution">
    <text evidence="2">The sequence shown here is derived from an EMBL/GenBank/DDBJ whole genome shotgun (WGS) entry which is preliminary data.</text>
</comment>
<gene>
    <name evidence="2" type="ORF">B0T14DRAFT_601441</name>
</gene>
<dbReference type="PANTHER" id="PTHR33112">
    <property type="entry name" value="DOMAIN PROTEIN, PUTATIVE-RELATED"/>
    <property type="match status" value="1"/>
</dbReference>
<dbReference type="Proteomes" id="UP001175000">
    <property type="component" value="Unassembled WGS sequence"/>
</dbReference>
<protein>
    <submittedName>
        <fullName evidence="2">Heterokaryon incompatibility protein-domain-containing protein</fullName>
    </submittedName>
</protein>
<sequence length="689" mass="77618">MFCHDCLELGRDPALFSPDFNRTLKASFPDCEAAAAQGCQLCLLIKQKYDGPDNQERRDLIPDQPLKVYRGPNHDLSELAVDVASACFGVTTWHLDIYTPVDDVEASDPRVTGRSIAAHSGARECLDRVAKLLRVCIESHSTCLASPEAAFLPARVLDLGPMGNSPIRLFCTGRTFEAPYVTLSHCWGKPSASRPILKQDNLADMIRGIPYDRLTPVFQDAVTVTRHLGIRYLWIDALCIIQDSKLDWAEESVRMGDIYQHATLNVASACSPDGYTPFLRPRPAHDPEFNLPLPNGRKIGLRHRYQDAKVISSHLIQPLQSRAWCFQERVLSTRTVFFDDLQFLWECRAGHQPEKEGRLAKLTRYSESFRGANRSMEPYVKPNFHSAPDPSPNICGSSLPSDEEERLEGIFQHWYQLLYEYCIRSLTYFDDSLPALSAIAKYYRRVTGDTYLAGIWQKDIHRGLVWSCSLRHDGDVRRNPGSPSWSWASLLGDSVNFEVSVVSHIRTHRRPLKDKDATLIKTELVPLLGDTEGQMRSAALHLRGLGRPVTLLNHHEIDNGLGEHEPLHLLEPASGLSAWAHLDPDTIKEENERRRQGCNEPTAYVAFLLGQWDRIYHDTSAYIRGLLLAPTGVDGQFVRKGIWAMQPPLRDPAELAAVNTHGGHLKVDPRKKTFDGTWDGWAERSVVVI</sequence>
<evidence type="ECO:0000313" key="3">
    <source>
        <dbReference type="Proteomes" id="UP001175000"/>
    </source>
</evidence>
<dbReference type="EMBL" id="JAULSU010000003">
    <property type="protein sequence ID" value="KAK0622755.1"/>
    <property type="molecule type" value="Genomic_DNA"/>
</dbReference>
<dbReference type="PANTHER" id="PTHR33112:SF16">
    <property type="entry name" value="HETEROKARYON INCOMPATIBILITY DOMAIN-CONTAINING PROTEIN"/>
    <property type="match status" value="1"/>
</dbReference>
<accession>A0AA39WWX0</accession>
<proteinExistence type="predicted"/>
<keyword evidence="3" id="KW-1185">Reference proteome</keyword>
<feature type="domain" description="Heterokaryon incompatibility" evidence="1">
    <location>
        <begin position="180"/>
        <end position="328"/>
    </location>
</feature>
<evidence type="ECO:0000259" key="1">
    <source>
        <dbReference type="Pfam" id="PF06985"/>
    </source>
</evidence>
<organism evidence="2 3">
    <name type="scientific">Immersiella caudata</name>
    <dbReference type="NCBI Taxonomy" id="314043"/>
    <lineage>
        <taxon>Eukaryota</taxon>
        <taxon>Fungi</taxon>
        <taxon>Dikarya</taxon>
        <taxon>Ascomycota</taxon>
        <taxon>Pezizomycotina</taxon>
        <taxon>Sordariomycetes</taxon>
        <taxon>Sordariomycetidae</taxon>
        <taxon>Sordariales</taxon>
        <taxon>Lasiosphaeriaceae</taxon>
        <taxon>Immersiella</taxon>
    </lineage>
</organism>